<dbReference type="Gene3D" id="3.40.50.300">
    <property type="entry name" value="P-loop containing nucleotide triphosphate hydrolases"/>
    <property type="match status" value="1"/>
</dbReference>
<dbReference type="EMBL" id="SMZX01000002">
    <property type="protein sequence ID" value="TDL44083.1"/>
    <property type="molecule type" value="Genomic_DNA"/>
</dbReference>
<reference evidence="2 3" key="1">
    <citation type="submission" date="2019-03" db="EMBL/GenBank/DDBJ databases">
        <title>Genome Sequencing and Assembly of Various Microbes Isolated from Partially Reclaimed Soil and Acid Mine Drainage (AMD) Site.</title>
        <authorList>
            <person name="Steinbock B."/>
            <person name="Bechtold R."/>
            <person name="Sevigny J.L."/>
            <person name="Thomas D."/>
            <person name="Cuthill L.R."/>
            <person name="Aveiro Johannsen E.J."/>
            <person name="Thomas K."/>
            <person name="Ghosh A."/>
        </authorList>
    </citation>
    <scope>NUCLEOTIDE SEQUENCE [LARGE SCALE GENOMIC DNA]</scope>
    <source>
        <strain evidence="2 3">F-B2</strain>
    </source>
</reference>
<dbReference type="STRING" id="273677.BW34_01941"/>
<dbReference type="PANTHER" id="PTHR43603">
    <property type="entry name" value="COBW DOMAIN-CONTAINING PROTEIN DDB_G0274527"/>
    <property type="match status" value="1"/>
</dbReference>
<dbReference type="InterPro" id="IPR011629">
    <property type="entry name" value="CobW-like_C"/>
</dbReference>
<dbReference type="AlphaFoldDB" id="A0A4R5YGD1"/>
<dbReference type="PANTHER" id="PTHR43603:SF1">
    <property type="entry name" value="ZINC-REGULATED GTPASE METALLOPROTEIN ACTIVATOR 1"/>
    <property type="match status" value="1"/>
</dbReference>
<organism evidence="2 3">
    <name type="scientific">Microbacterium oleivorans</name>
    <dbReference type="NCBI Taxonomy" id="273677"/>
    <lineage>
        <taxon>Bacteria</taxon>
        <taxon>Bacillati</taxon>
        <taxon>Actinomycetota</taxon>
        <taxon>Actinomycetes</taxon>
        <taxon>Micrococcales</taxon>
        <taxon>Microbacteriaceae</taxon>
        <taxon>Microbacterium</taxon>
    </lineage>
</organism>
<dbReference type="SMART" id="SM00833">
    <property type="entry name" value="CobW_C"/>
    <property type="match status" value="1"/>
</dbReference>
<accession>A0A4R5YGD1</accession>
<evidence type="ECO:0000259" key="1">
    <source>
        <dbReference type="SMART" id="SM00833"/>
    </source>
</evidence>
<evidence type="ECO:0000313" key="3">
    <source>
        <dbReference type="Proteomes" id="UP000295633"/>
    </source>
</evidence>
<protein>
    <recommendedName>
        <fullName evidence="1">CobW C-terminal domain-containing protein</fullName>
    </recommendedName>
</protein>
<proteinExistence type="predicted"/>
<dbReference type="Proteomes" id="UP000295633">
    <property type="component" value="Unassembled WGS sequence"/>
</dbReference>
<comment type="caution">
    <text evidence="2">The sequence shown here is derived from an EMBL/GenBank/DDBJ whole genome shotgun (WGS) entry which is preliminary data.</text>
</comment>
<gene>
    <name evidence="2" type="ORF">E2R54_13035</name>
</gene>
<dbReference type="InterPro" id="IPR027417">
    <property type="entry name" value="P-loop_NTPase"/>
</dbReference>
<sequence length="344" mass="36899">MTETDVVAVMGACGPERARYAAQLSRATSRPLLAASRLAPQDPASSAAAILPWLDVGSGVVAEFPSDASILDVIGTLAERGSGVRLRGVVCVVDAPHLLDDLRRETYAGSAEVDESGMPRTRYTAHALLTVQQLEYASTIVLVNWSGLSTPDLSITMALVSHLAPSARLRLHQPAVDLLPTAPIPIRSHQDAPGWVQLLNGEFAPHMTDPRISALRYENVRPLHPGRLQALLDERIESGEFGSVIRSAGFCRFATRSNIVAQWDHVGSMIAFSPVQVDDGMPEAEGLLAVGEDIAIIGLDLHHRALRAALDETALTDDELAAGPSAWAAFEDPFPMWQVTRSGD</sequence>
<dbReference type="RefSeq" id="WP_133400048.1">
    <property type="nucleotide sequence ID" value="NZ_SMZX01000002.1"/>
</dbReference>
<dbReference type="Pfam" id="PF07683">
    <property type="entry name" value="CobW_C"/>
    <property type="match status" value="1"/>
</dbReference>
<dbReference type="InterPro" id="IPR051927">
    <property type="entry name" value="Zn_Chap_cDPG_Synth"/>
</dbReference>
<feature type="domain" description="CobW C-terminal" evidence="1">
    <location>
        <begin position="212"/>
        <end position="314"/>
    </location>
</feature>
<name>A0A4R5YGD1_9MICO</name>
<evidence type="ECO:0000313" key="2">
    <source>
        <dbReference type="EMBL" id="TDL44083.1"/>
    </source>
</evidence>